<keyword evidence="4 6" id="KW-1133">Transmembrane helix</keyword>
<dbReference type="SUPFAM" id="SSF111352">
    <property type="entry name" value="Ammonium transporter"/>
    <property type="match status" value="1"/>
</dbReference>
<keyword evidence="7" id="KW-0732">Signal</keyword>
<dbReference type="GO" id="GO:0097272">
    <property type="term" value="P:ammonium homeostasis"/>
    <property type="evidence" value="ECO:0007669"/>
    <property type="project" value="TreeGrafter"/>
</dbReference>
<keyword evidence="10" id="KW-1185">Reference proteome</keyword>
<evidence type="ECO:0000256" key="4">
    <source>
        <dbReference type="ARBA" id="ARBA00022989"/>
    </source>
</evidence>
<feature type="transmembrane region" description="Helical" evidence="6">
    <location>
        <begin position="201"/>
        <end position="222"/>
    </location>
</feature>
<dbReference type="Pfam" id="PF00909">
    <property type="entry name" value="Ammonium_transp"/>
    <property type="match status" value="1"/>
</dbReference>
<keyword evidence="3 6" id="KW-0812">Transmembrane</keyword>
<evidence type="ECO:0000256" key="7">
    <source>
        <dbReference type="SAM" id="SignalP"/>
    </source>
</evidence>
<feature type="transmembrane region" description="Helical" evidence="6">
    <location>
        <begin position="228"/>
        <end position="249"/>
    </location>
</feature>
<organism evidence="9 10">
    <name type="scientific">Toxostoma redivivum</name>
    <name type="common">California thrasher</name>
    <dbReference type="NCBI Taxonomy" id="99882"/>
    <lineage>
        <taxon>Eukaryota</taxon>
        <taxon>Metazoa</taxon>
        <taxon>Chordata</taxon>
        <taxon>Craniata</taxon>
        <taxon>Vertebrata</taxon>
        <taxon>Euteleostomi</taxon>
        <taxon>Archelosauria</taxon>
        <taxon>Archosauria</taxon>
        <taxon>Dinosauria</taxon>
        <taxon>Saurischia</taxon>
        <taxon>Theropoda</taxon>
        <taxon>Coelurosauria</taxon>
        <taxon>Aves</taxon>
        <taxon>Neognathae</taxon>
        <taxon>Neoaves</taxon>
        <taxon>Telluraves</taxon>
        <taxon>Australaves</taxon>
        <taxon>Passeriformes</taxon>
        <taxon>Mimidae</taxon>
        <taxon>Toxostoma</taxon>
    </lineage>
</organism>
<dbReference type="InterPro" id="IPR002229">
    <property type="entry name" value="RhesusRHD"/>
</dbReference>
<dbReference type="Proteomes" id="UP000523146">
    <property type="component" value="Unassembled WGS sequence"/>
</dbReference>
<dbReference type="AlphaFoldDB" id="A0A7K5IGU1"/>
<feature type="non-terminal residue" evidence="9">
    <location>
        <position position="412"/>
    </location>
</feature>
<feature type="transmembrane region" description="Helical" evidence="6">
    <location>
        <begin position="46"/>
        <end position="65"/>
    </location>
</feature>
<protein>
    <submittedName>
        <fullName evidence="9">RHD protein</fullName>
    </submittedName>
</protein>
<feature type="transmembrane region" description="Helical" evidence="6">
    <location>
        <begin position="281"/>
        <end position="298"/>
    </location>
</feature>
<feature type="non-terminal residue" evidence="9">
    <location>
        <position position="1"/>
    </location>
</feature>
<evidence type="ECO:0000256" key="5">
    <source>
        <dbReference type="ARBA" id="ARBA00023136"/>
    </source>
</evidence>
<dbReference type="Gene3D" id="1.10.3430.10">
    <property type="entry name" value="Ammonium transporter AmtB like domains"/>
    <property type="match status" value="1"/>
</dbReference>
<comment type="subcellular location">
    <subcellularLocation>
        <location evidence="1">Membrane</location>
        <topology evidence="1">Multi-pass membrane protein</topology>
    </subcellularLocation>
</comment>
<dbReference type="GO" id="GO:0008519">
    <property type="term" value="F:ammonium channel activity"/>
    <property type="evidence" value="ECO:0007669"/>
    <property type="project" value="InterPro"/>
</dbReference>
<dbReference type="PANTHER" id="PTHR11730:SF43">
    <property type="entry name" value="BLOOD GROUP RH(CE) POLYPEPTIDE-RELATED"/>
    <property type="match status" value="1"/>
</dbReference>
<dbReference type="PRINTS" id="PR00342">
    <property type="entry name" value="RHESUSRHD"/>
</dbReference>
<evidence type="ECO:0000313" key="10">
    <source>
        <dbReference type="Proteomes" id="UP000523146"/>
    </source>
</evidence>
<evidence type="ECO:0000259" key="8">
    <source>
        <dbReference type="Pfam" id="PF00909"/>
    </source>
</evidence>
<accession>A0A7K5IGU1</accession>
<comment type="similarity">
    <text evidence="2">Belongs to the ammonium transporter (TC 2.A.49) family. Rh subfamily.</text>
</comment>
<reference evidence="9 10" key="1">
    <citation type="submission" date="2019-09" db="EMBL/GenBank/DDBJ databases">
        <title>Bird 10,000 Genomes (B10K) Project - Family phase.</title>
        <authorList>
            <person name="Zhang G."/>
        </authorList>
    </citation>
    <scope>NUCLEOTIDE SEQUENCE [LARGE SCALE GENOMIC DNA]</scope>
    <source>
        <strain evidence="9">B10K-DU-002-15</strain>
        <tissue evidence="9">Muscle</tissue>
    </source>
</reference>
<feature type="signal peptide" evidence="7">
    <location>
        <begin position="1"/>
        <end position="27"/>
    </location>
</feature>
<gene>
    <name evidence="9" type="primary">Rhd</name>
    <name evidence="9" type="ORF">TOXRED_R08788</name>
</gene>
<feature type="transmembrane region" description="Helical" evidence="6">
    <location>
        <begin position="77"/>
        <end position="97"/>
    </location>
</feature>
<feature type="chain" id="PRO_5029496269" evidence="7">
    <location>
        <begin position="28"/>
        <end position="412"/>
    </location>
</feature>
<evidence type="ECO:0000256" key="3">
    <source>
        <dbReference type="ARBA" id="ARBA00022692"/>
    </source>
</evidence>
<evidence type="ECO:0000256" key="2">
    <source>
        <dbReference type="ARBA" id="ARBA00011036"/>
    </source>
</evidence>
<evidence type="ECO:0000313" key="9">
    <source>
        <dbReference type="EMBL" id="NWS80729.1"/>
    </source>
</evidence>
<keyword evidence="5 6" id="KW-0472">Membrane</keyword>
<feature type="domain" description="Ammonium transporter AmtB-like" evidence="8">
    <location>
        <begin position="42"/>
        <end position="387"/>
    </location>
</feature>
<evidence type="ECO:0000256" key="6">
    <source>
        <dbReference type="SAM" id="Phobius"/>
    </source>
</evidence>
<proteinExistence type="inferred from homology"/>
<dbReference type="PANTHER" id="PTHR11730">
    <property type="entry name" value="AMMONIUM TRANSPORTER"/>
    <property type="match status" value="1"/>
</dbReference>
<comment type="caution">
    <text evidence="9">The sequence shown here is derived from an EMBL/GenBank/DDBJ whole genome shotgun (WGS) entry which is preliminary data.</text>
</comment>
<feature type="transmembrane region" description="Helical" evidence="6">
    <location>
        <begin position="319"/>
        <end position="337"/>
    </location>
</feature>
<dbReference type="EMBL" id="VXBI01001675">
    <property type="protein sequence ID" value="NWS80729.1"/>
    <property type="molecule type" value="Genomic_DNA"/>
</dbReference>
<dbReference type="InterPro" id="IPR029020">
    <property type="entry name" value="Ammonium/urea_transptr"/>
</dbReference>
<feature type="transmembrane region" description="Helical" evidence="6">
    <location>
        <begin position="357"/>
        <end position="385"/>
    </location>
</feature>
<name>A0A7K5IGU1_TOXRE</name>
<feature type="transmembrane region" description="Helical" evidence="6">
    <location>
        <begin position="164"/>
        <end position="180"/>
    </location>
</feature>
<sequence length="412" mass="45356">MPSRYLSFRCSVPWLLLLLQALFLSRAFFAFPGADDIYFSSEFYPVFQDVNHMVIFGFGFFLMVLRRYGYSSTGFNFLLIVLGVQCSVLVDDLLAVLDIQYSGFGVESLARAVMSMTAVVISAGAVLGKANPVQLIVMSLVELIIFHGSRYINSTYLQVPEPLLLMHGYLFGAYFGLAVTSRFPEHPPGLDKHRSTPKSELFSVLGTVFVWVFWPSFNSILAETKQQAVLSTYLALAVSAVAAFMLSALTSKDGKFRMAHIHSAVLAGGVTLSYTAEIIQYPWIAMILGLLGSVISILGSHCLQRCFNPPLKLQDTSGVHFTFGLPAVLGAVATVVLQVVEKVIAEHQSDLSSLGYFIFLEVGAFCQTISTALITGLITGLILNIKLLKAVHVSKYFDDQFYWEFPHLSVGF</sequence>
<dbReference type="InterPro" id="IPR024041">
    <property type="entry name" value="NH4_transpt_AmtB-like_dom"/>
</dbReference>
<dbReference type="GO" id="GO:0005886">
    <property type="term" value="C:plasma membrane"/>
    <property type="evidence" value="ECO:0007669"/>
    <property type="project" value="InterPro"/>
</dbReference>
<evidence type="ECO:0000256" key="1">
    <source>
        <dbReference type="ARBA" id="ARBA00004141"/>
    </source>
</evidence>